<keyword evidence="3" id="KW-1185">Reference proteome</keyword>
<dbReference type="PANTHER" id="PTHR37829:SF3">
    <property type="entry name" value="PROTEIN JAYE-RELATED"/>
    <property type="match status" value="1"/>
</dbReference>
<evidence type="ECO:0000313" key="3">
    <source>
        <dbReference type="Proteomes" id="UP000237749"/>
    </source>
</evidence>
<accession>A0A2S6HYB8</accession>
<dbReference type="Proteomes" id="UP000237749">
    <property type="component" value="Unassembled WGS sequence"/>
</dbReference>
<comment type="caution">
    <text evidence="2">The sequence shown here is derived from an EMBL/GenBank/DDBJ whole genome shotgun (WGS) entry which is preliminary data.</text>
</comment>
<gene>
    <name evidence="2" type="ORF">BXY41_101224</name>
</gene>
<evidence type="ECO:0000259" key="1">
    <source>
        <dbReference type="Pfam" id="PF26078"/>
    </source>
</evidence>
<feature type="domain" description="Baseplate J-like central" evidence="1">
    <location>
        <begin position="186"/>
        <end position="269"/>
    </location>
</feature>
<reference evidence="2 3" key="1">
    <citation type="submission" date="2018-02" db="EMBL/GenBank/DDBJ databases">
        <title>Genomic Encyclopedia of Archaeal and Bacterial Type Strains, Phase II (KMG-II): from individual species to whole genera.</title>
        <authorList>
            <person name="Goeker M."/>
        </authorList>
    </citation>
    <scope>NUCLEOTIDE SEQUENCE [LARGE SCALE GENOMIC DNA]</scope>
    <source>
        <strain evidence="2 3">DSM 3808</strain>
    </source>
</reference>
<dbReference type="InterPro" id="IPR052399">
    <property type="entry name" value="Phage_Baseplate_Assmbl_Protein"/>
</dbReference>
<sequence length="382" mass="41256">MIDFSNKTYGNILSRQLNRVPDTIDKREGSMIQTALGPESWYLEGLYLDLDSVQKNAYAETAGGNFLDLLVAERGIERKTSTYAVKKGVFNRTVSVGSRFSALTGDGYLTYQVTEFIGQTETGYAYKMKCEAAGEIGNNYTGQLIAIDYVTGLTSAELTELLSAGTEEEKDSSLRERYLATFDVASFGGNIASYRNAILAIDGVGEVQVYPAWKGGGTVLCSILDGNLRPAGEELIHAVQETICPLEEGGTVPSASGYGLAPIGAEVTIGTGTELELNISLTVQFLNTVPNGGSAYKSQIEKKIEEYLQSVRQSWGTMVKSQKIEYAVTVYISRIIYAILDIPEVVNVTEVLINGAASDVVCKEDFSLQQVPILGKVTVNGS</sequence>
<proteinExistence type="predicted"/>
<evidence type="ECO:0000313" key="2">
    <source>
        <dbReference type="EMBL" id="PPK83161.1"/>
    </source>
</evidence>
<dbReference type="Pfam" id="PF26078">
    <property type="entry name" value="Baseplate_J_M"/>
    <property type="match status" value="1"/>
</dbReference>
<dbReference type="PANTHER" id="PTHR37829">
    <property type="entry name" value="PHAGE-LIKE ELEMENT PBSX PROTEIN XKDT"/>
    <property type="match status" value="1"/>
</dbReference>
<protein>
    <submittedName>
        <fullName evidence="2">Putative phage protein gp47/JayE</fullName>
    </submittedName>
</protein>
<name>A0A2S6HYB8_9FIRM</name>
<dbReference type="EMBL" id="PTJA01000001">
    <property type="protein sequence ID" value="PPK83161.1"/>
    <property type="molecule type" value="Genomic_DNA"/>
</dbReference>
<organism evidence="2 3">
    <name type="scientific">Lacrimispora xylanisolvens</name>
    <dbReference type="NCBI Taxonomy" id="384636"/>
    <lineage>
        <taxon>Bacteria</taxon>
        <taxon>Bacillati</taxon>
        <taxon>Bacillota</taxon>
        <taxon>Clostridia</taxon>
        <taxon>Lachnospirales</taxon>
        <taxon>Lachnospiraceae</taxon>
        <taxon>Lacrimispora</taxon>
    </lineage>
</organism>
<dbReference type="AlphaFoldDB" id="A0A2S6HYB8"/>
<dbReference type="InterPro" id="IPR058531">
    <property type="entry name" value="Baseplate_J_M"/>
</dbReference>
<dbReference type="RefSeq" id="WP_170072129.1">
    <property type="nucleotide sequence ID" value="NZ_PTJA01000001.1"/>
</dbReference>